<dbReference type="InterPro" id="IPR036397">
    <property type="entry name" value="RNaseH_sf"/>
</dbReference>
<dbReference type="Gene3D" id="3.30.420.10">
    <property type="entry name" value="Ribonuclease H-like superfamily/Ribonuclease H"/>
    <property type="match status" value="1"/>
</dbReference>
<evidence type="ECO:0000259" key="2">
    <source>
        <dbReference type="PROSITE" id="PS50994"/>
    </source>
</evidence>
<sequence>MAQVVKAYVESCNTCQRVKLSHLRPAGLLQPMPVPERVWEDISMDFIVGLPPSGGKTVVFVVVDRLTKYAHFMPLWHPYTAKSVAEQFVLGVVRHHGFPRSIVSDRDPVFLSRFWQEVFAMAHTVLRMSSAYHPQTDGQTEIVNKHLEQYLRCFAHQQPKQWLAMLPWAKLWYNTTYHRAIKMTPFEALYGRPPPTLVQYRGGSSSVDAVDRCLGARDEALEQLQTNLAAANNRMKQAEDAGRRDEEFEVGDWVLLRLHPYRQSSVFRRAYQKLAARFFGPYEITHKVNPVAYRLQLPAGSRIHPVFHISLLKRYRGPADRVTSTAPPATADGDLEVVPLKVLDTRWTKKGGRLVEEILVQWKHVEPEDASWKSQRCSNRGFRISTSRPMSILKEEGMWET</sequence>
<proteinExistence type="predicted"/>
<dbReference type="InterPro" id="IPR050951">
    <property type="entry name" value="Retrovirus_Pol_polyprotein"/>
</dbReference>
<dbReference type="SUPFAM" id="SSF54160">
    <property type="entry name" value="Chromo domain-like"/>
    <property type="match status" value="1"/>
</dbReference>
<dbReference type="EMBL" id="OZ034817">
    <property type="protein sequence ID" value="CAL1383912.1"/>
    <property type="molecule type" value="Genomic_DNA"/>
</dbReference>
<feature type="domain" description="Integrase catalytic" evidence="2">
    <location>
        <begin position="29"/>
        <end position="193"/>
    </location>
</feature>
<dbReference type="GO" id="GO:0003676">
    <property type="term" value="F:nucleic acid binding"/>
    <property type="evidence" value="ECO:0007669"/>
    <property type="project" value="InterPro"/>
</dbReference>
<dbReference type="PANTHER" id="PTHR37984">
    <property type="entry name" value="PROTEIN CBG26694"/>
    <property type="match status" value="1"/>
</dbReference>
<evidence type="ECO:0000256" key="1">
    <source>
        <dbReference type="SAM" id="Coils"/>
    </source>
</evidence>
<organism evidence="3 4">
    <name type="scientific">Linum trigynum</name>
    <dbReference type="NCBI Taxonomy" id="586398"/>
    <lineage>
        <taxon>Eukaryota</taxon>
        <taxon>Viridiplantae</taxon>
        <taxon>Streptophyta</taxon>
        <taxon>Embryophyta</taxon>
        <taxon>Tracheophyta</taxon>
        <taxon>Spermatophyta</taxon>
        <taxon>Magnoliopsida</taxon>
        <taxon>eudicotyledons</taxon>
        <taxon>Gunneridae</taxon>
        <taxon>Pentapetalae</taxon>
        <taxon>rosids</taxon>
        <taxon>fabids</taxon>
        <taxon>Malpighiales</taxon>
        <taxon>Linaceae</taxon>
        <taxon>Linum</taxon>
    </lineage>
</organism>
<dbReference type="InterPro" id="IPR016197">
    <property type="entry name" value="Chromo-like_dom_sf"/>
</dbReference>
<dbReference type="InterPro" id="IPR001584">
    <property type="entry name" value="Integrase_cat-core"/>
</dbReference>
<dbReference type="GO" id="GO:0015074">
    <property type="term" value="P:DNA integration"/>
    <property type="evidence" value="ECO:0007669"/>
    <property type="project" value="InterPro"/>
</dbReference>
<keyword evidence="4" id="KW-1185">Reference proteome</keyword>
<dbReference type="PANTHER" id="PTHR37984:SF5">
    <property type="entry name" value="PROTEIN NYNRIN-LIKE"/>
    <property type="match status" value="1"/>
</dbReference>
<dbReference type="Pfam" id="PF24626">
    <property type="entry name" value="SH3_Tf2-1"/>
    <property type="match status" value="1"/>
</dbReference>
<evidence type="ECO:0000313" key="3">
    <source>
        <dbReference type="EMBL" id="CAL1383912.1"/>
    </source>
</evidence>
<reference evidence="3 4" key="1">
    <citation type="submission" date="2024-04" db="EMBL/GenBank/DDBJ databases">
        <authorList>
            <person name="Fracassetti M."/>
        </authorList>
    </citation>
    <scope>NUCLEOTIDE SEQUENCE [LARGE SCALE GENOMIC DNA]</scope>
</reference>
<dbReference type="PROSITE" id="PS50994">
    <property type="entry name" value="INTEGRASE"/>
    <property type="match status" value="1"/>
</dbReference>
<dbReference type="InterPro" id="IPR012337">
    <property type="entry name" value="RNaseH-like_sf"/>
</dbReference>
<gene>
    <name evidence="3" type="ORF">LTRI10_LOCUS25151</name>
</gene>
<accession>A0AAV2EDY9</accession>
<dbReference type="AlphaFoldDB" id="A0AAV2EDY9"/>
<keyword evidence="1" id="KW-0175">Coiled coil</keyword>
<evidence type="ECO:0000313" key="4">
    <source>
        <dbReference type="Proteomes" id="UP001497516"/>
    </source>
</evidence>
<dbReference type="Proteomes" id="UP001497516">
    <property type="component" value="Chromosome 4"/>
</dbReference>
<dbReference type="SUPFAM" id="SSF53098">
    <property type="entry name" value="Ribonuclease H-like"/>
    <property type="match status" value="1"/>
</dbReference>
<feature type="coiled-coil region" evidence="1">
    <location>
        <begin position="214"/>
        <end position="241"/>
    </location>
</feature>
<protein>
    <recommendedName>
        <fullName evidence="2">Integrase catalytic domain-containing protein</fullName>
    </recommendedName>
</protein>
<name>A0AAV2EDY9_9ROSI</name>
<dbReference type="InterPro" id="IPR056924">
    <property type="entry name" value="SH3_Tf2-1"/>
</dbReference>